<dbReference type="RefSeq" id="WP_121987774.1">
    <property type="nucleotide sequence ID" value="NZ_OUNR01000001.1"/>
</dbReference>
<accession>A0A330L8F0</accession>
<evidence type="ECO:0000313" key="2">
    <source>
        <dbReference type="EMBL" id="SPP63206.1"/>
    </source>
</evidence>
<keyword evidence="1" id="KW-1133">Transmembrane helix</keyword>
<feature type="transmembrane region" description="Helical" evidence="1">
    <location>
        <begin position="397"/>
        <end position="421"/>
    </location>
</feature>
<reference evidence="3" key="1">
    <citation type="submission" date="2018-04" db="EMBL/GenBank/DDBJ databases">
        <authorList>
            <person name="Lucker S."/>
            <person name="Sakoula D."/>
        </authorList>
    </citation>
    <scope>NUCLEOTIDE SEQUENCE [LARGE SCALE GENOMIC DNA]</scope>
</reference>
<feature type="transmembrane region" description="Helical" evidence="1">
    <location>
        <begin position="178"/>
        <end position="202"/>
    </location>
</feature>
<dbReference type="AlphaFoldDB" id="A0A330L8F0"/>
<name>A0A330L8F0_9BACT</name>
<dbReference type="SUPFAM" id="SSF81442">
    <property type="entry name" value="Cytochrome c oxidase subunit I-like"/>
    <property type="match status" value="1"/>
</dbReference>
<feature type="transmembrane region" description="Helical" evidence="1">
    <location>
        <begin position="214"/>
        <end position="237"/>
    </location>
</feature>
<evidence type="ECO:0000313" key="3">
    <source>
        <dbReference type="Proteomes" id="UP000248168"/>
    </source>
</evidence>
<feature type="transmembrane region" description="Helical" evidence="1">
    <location>
        <begin position="46"/>
        <end position="72"/>
    </location>
</feature>
<feature type="transmembrane region" description="Helical" evidence="1">
    <location>
        <begin position="143"/>
        <end position="166"/>
    </location>
</feature>
<dbReference type="InterPro" id="IPR000883">
    <property type="entry name" value="Cyt_C_Oxase_1"/>
</dbReference>
<dbReference type="EMBL" id="OUNR01000001">
    <property type="protein sequence ID" value="SPP63206.1"/>
    <property type="molecule type" value="Genomic_DNA"/>
</dbReference>
<keyword evidence="3" id="KW-1185">Reference proteome</keyword>
<dbReference type="Pfam" id="PF00115">
    <property type="entry name" value="COX1"/>
    <property type="match status" value="1"/>
</dbReference>
<dbReference type="InterPro" id="IPR036927">
    <property type="entry name" value="Cyt_c_oxase-like_su1_sf"/>
</dbReference>
<dbReference type="GO" id="GO:0020037">
    <property type="term" value="F:heme binding"/>
    <property type="evidence" value="ECO:0007669"/>
    <property type="project" value="InterPro"/>
</dbReference>
<feature type="transmembrane region" description="Helical" evidence="1">
    <location>
        <begin position="243"/>
        <end position="261"/>
    </location>
</feature>
<dbReference type="GO" id="GO:0004129">
    <property type="term" value="F:cytochrome-c oxidase activity"/>
    <property type="evidence" value="ECO:0007669"/>
    <property type="project" value="InterPro"/>
</dbReference>
<evidence type="ECO:0008006" key="4">
    <source>
        <dbReference type="Google" id="ProtNLM"/>
    </source>
</evidence>
<feature type="transmembrane region" description="Helical" evidence="1">
    <location>
        <begin position="107"/>
        <end position="123"/>
    </location>
</feature>
<evidence type="ECO:0000256" key="1">
    <source>
        <dbReference type="SAM" id="Phobius"/>
    </source>
</evidence>
<dbReference type="Gene3D" id="1.20.210.10">
    <property type="entry name" value="Cytochrome c oxidase-like, subunit I domain"/>
    <property type="match status" value="1"/>
</dbReference>
<keyword evidence="1" id="KW-0812">Transmembrane</keyword>
<dbReference type="GO" id="GO:0009060">
    <property type="term" value="P:aerobic respiration"/>
    <property type="evidence" value="ECO:0007669"/>
    <property type="project" value="InterPro"/>
</dbReference>
<dbReference type="GO" id="GO:0016020">
    <property type="term" value="C:membrane"/>
    <property type="evidence" value="ECO:0007669"/>
    <property type="project" value="InterPro"/>
</dbReference>
<dbReference type="OrthoDB" id="8482278at2"/>
<organism evidence="2 3">
    <name type="scientific">Nitrospira lenta</name>
    <dbReference type="NCBI Taxonomy" id="1436998"/>
    <lineage>
        <taxon>Bacteria</taxon>
        <taxon>Pseudomonadati</taxon>
        <taxon>Nitrospirota</taxon>
        <taxon>Nitrospiria</taxon>
        <taxon>Nitrospirales</taxon>
        <taxon>Nitrospiraceae</taxon>
        <taxon>Nitrospira</taxon>
    </lineage>
</organism>
<dbReference type="Proteomes" id="UP000248168">
    <property type="component" value="Unassembled WGS sequence"/>
</dbReference>
<dbReference type="InParanoid" id="A0A330L8F0"/>
<feature type="transmembrane region" description="Helical" evidence="1">
    <location>
        <begin position="367"/>
        <end position="385"/>
    </location>
</feature>
<protein>
    <recommendedName>
        <fullName evidence="4">Cbb3-type cytochrome c oxidase subunit I</fullName>
    </recommendedName>
</protein>
<proteinExistence type="predicted"/>
<gene>
    <name evidence="2" type="ORF">NITLEN_10292</name>
</gene>
<feature type="transmembrane region" description="Helical" evidence="1">
    <location>
        <begin position="273"/>
        <end position="297"/>
    </location>
</feature>
<feature type="transmembrane region" description="Helical" evidence="1">
    <location>
        <begin position="12"/>
        <end position="34"/>
    </location>
</feature>
<sequence length="430" mass="46219">MSRLPGRPLTFLLTGFSWLMLASLVGLAILVGLVRGTPLPHWIRHAHVHAALVGGVAQMILGALLTFIAPLLLTGRTQRESHPLLFVTINGSAVGMVAGFGLHNYTVIGISGFFVIASFLWIARDTWLQARQSLNAPPLNLWYYALAVLALFVGLACGETLAFGWAQQSFGYIRLAHIHLNLLGFITLAIVGTMHNLLPTVLNAPLSSPRLARIVIWLFPLGLAVLITGFMNSSVLIEMAGGGMLVFSALLYAANLFTTWLRSTHQGSAASDHLLVATFFLVLTLVLGVLVAANNIAATPIMPFGSLHLVAYTHMALIGFILQTIMGALSHLVPVTLAVRRVPSPKKRGPYLEHLTSVINRWRTVQVASLCMGTMGLALLASLTWNVPLSSPYVQGAMWASCGLLLTGLTVFSVKLVTVLWTEPDQTAGA</sequence>
<keyword evidence="1" id="KW-0472">Membrane</keyword>